<dbReference type="InterPro" id="IPR014878">
    <property type="entry name" value="THAP4-like_heme-bd"/>
</dbReference>
<dbReference type="Pfam" id="PF08768">
    <property type="entry name" value="THAP4_heme-bd"/>
    <property type="match status" value="1"/>
</dbReference>
<keyword evidence="4" id="KW-1185">Reference proteome</keyword>
<dbReference type="PROSITE" id="PS51670">
    <property type="entry name" value="SHKT"/>
    <property type="match status" value="1"/>
</dbReference>
<sequence>MARFRLNLDRATINETCTDKDRHCFEWVAANGNDCESVAYVKTSCRKTCVECGTPDKRFDVRNMPDELRPIGFLLGVWRSEAGGKAIFPTIPVFTYGEEISISLPNKGMKGLKALNYTAFAWDINNRQELHAEYGYLAMKPHSKQIALTTVMDNGQHCIQQLILTLLIAVLFGTVMIREWRLLDSTTFEARLFMETLTHRMQMHTSIIYKKIYPL</sequence>
<dbReference type="WBParaSite" id="ASIM_0001153901-mRNA-1">
    <property type="protein sequence ID" value="ASIM_0001153901-mRNA-1"/>
    <property type="gene ID" value="ASIM_0001153901"/>
</dbReference>
<reference evidence="5" key="1">
    <citation type="submission" date="2017-02" db="UniProtKB">
        <authorList>
            <consortium name="WormBaseParasite"/>
        </authorList>
    </citation>
    <scope>IDENTIFICATION</scope>
</reference>
<dbReference type="InterPro" id="IPR012674">
    <property type="entry name" value="Calycin"/>
</dbReference>
<name>A0A0M3JTZ9_ANISI</name>
<dbReference type="OrthoDB" id="58529at2759"/>
<dbReference type="EMBL" id="UYRR01031040">
    <property type="protein sequence ID" value="VDK44342.1"/>
    <property type="molecule type" value="Genomic_DNA"/>
</dbReference>
<dbReference type="AlphaFoldDB" id="A0A0M3JTZ9"/>
<evidence type="ECO:0000259" key="2">
    <source>
        <dbReference type="PROSITE" id="PS51670"/>
    </source>
</evidence>
<dbReference type="SUPFAM" id="SSF50814">
    <property type="entry name" value="Lipocalins"/>
    <property type="match status" value="1"/>
</dbReference>
<proteinExistence type="predicted"/>
<evidence type="ECO:0000313" key="4">
    <source>
        <dbReference type="Proteomes" id="UP000267096"/>
    </source>
</evidence>
<evidence type="ECO:0000313" key="3">
    <source>
        <dbReference type="EMBL" id="VDK44342.1"/>
    </source>
</evidence>
<reference evidence="3 4" key="2">
    <citation type="submission" date="2018-11" db="EMBL/GenBank/DDBJ databases">
        <authorList>
            <consortium name="Pathogen Informatics"/>
        </authorList>
    </citation>
    <scope>NUCLEOTIDE SEQUENCE [LARGE SCALE GENOMIC DNA]</scope>
</reference>
<dbReference type="InterPro" id="IPR045165">
    <property type="entry name" value="Nitrobindin"/>
</dbReference>
<comment type="caution">
    <text evidence="1">Lacks conserved residue(s) required for the propagation of feature annotation.</text>
</comment>
<dbReference type="CDD" id="cd07828">
    <property type="entry name" value="lipocalin_heme-bd-THAP4-like"/>
    <property type="match status" value="1"/>
</dbReference>
<organism evidence="5">
    <name type="scientific">Anisakis simplex</name>
    <name type="common">Herring worm</name>
    <dbReference type="NCBI Taxonomy" id="6269"/>
    <lineage>
        <taxon>Eukaryota</taxon>
        <taxon>Metazoa</taxon>
        <taxon>Ecdysozoa</taxon>
        <taxon>Nematoda</taxon>
        <taxon>Chromadorea</taxon>
        <taxon>Rhabditida</taxon>
        <taxon>Spirurina</taxon>
        <taxon>Ascaridomorpha</taxon>
        <taxon>Ascaridoidea</taxon>
        <taxon>Anisakidae</taxon>
        <taxon>Anisakis</taxon>
        <taxon>Anisakis simplex complex</taxon>
    </lineage>
</organism>
<dbReference type="Proteomes" id="UP000267096">
    <property type="component" value="Unassembled WGS sequence"/>
</dbReference>
<dbReference type="PANTHER" id="PTHR15854:SF2">
    <property type="entry name" value="MARVEL DOMAIN-CONTAINING PROTEIN-RELATED"/>
    <property type="match status" value="1"/>
</dbReference>
<dbReference type="PANTHER" id="PTHR15854">
    <property type="entry name" value="THAP4 PROTEIN"/>
    <property type="match status" value="1"/>
</dbReference>
<feature type="domain" description="ShKT" evidence="2">
    <location>
        <begin position="17"/>
        <end position="52"/>
    </location>
</feature>
<accession>A0A0M3JTZ9</accession>
<dbReference type="InterPro" id="IPR003582">
    <property type="entry name" value="ShKT_dom"/>
</dbReference>
<gene>
    <name evidence="3" type="ORF">ASIM_LOCUS11097</name>
</gene>
<protein>
    <submittedName>
        <fullName evidence="5">ShKT domain-containing protein</fullName>
    </submittedName>
</protein>
<evidence type="ECO:0000256" key="1">
    <source>
        <dbReference type="PROSITE-ProRule" id="PRU01005"/>
    </source>
</evidence>
<evidence type="ECO:0000313" key="5">
    <source>
        <dbReference type="WBParaSite" id="ASIM_0001153901-mRNA-1"/>
    </source>
</evidence>
<dbReference type="Gene3D" id="2.40.128.20">
    <property type="match status" value="1"/>
</dbReference>